<evidence type="ECO:0000256" key="8">
    <source>
        <dbReference type="SAM" id="Phobius"/>
    </source>
</evidence>
<reference evidence="10 11" key="1">
    <citation type="submission" date="2017-03" db="EMBL/GenBank/DDBJ databases">
        <authorList>
            <person name="Afonso C.L."/>
            <person name="Miller P.J."/>
            <person name="Scott M.A."/>
            <person name="Spackman E."/>
            <person name="Goraichik I."/>
            <person name="Dimitrov K.M."/>
            <person name="Suarez D.L."/>
            <person name="Swayne D.E."/>
        </authorList>
    </citation>
    <scope>NUCLEOTIDE SEQUENCE [LARGE SCALE GENOMIC DNA]</scope>
    <source>
        <strain evidence="10 11">ATCC 9172</strain>
    </source>
</reference>
<evidence type="ECO:0000256" key="4">
    <source>
        <dbReference type="ARBA" id="ARBA00022741"/>
    </source>
</evidence>
<dbReference type="GO" id="GO:0005886">
    <property type="term" value="C:plasma membrane"/>
    <property type="evidence" value="ECO:0007669"/>
    <property type="project" value="UniProtKB-SubCell"/>
</dbReference>
<feature type="domain" description="Pycsar effector protein" evidence="9">
    <location>
        <begin position="20"/>
        <end position="173"/>
    </location>
</feature>
<protein>
    <recommendedName>
        <fullName evidence="9">Pycsar effector protein domain-containing protein</fullName>
    </recommendedName>
</protein>
<dbReference type="Proteomes" id="UP000234641">
    <property type="component" value="Unassembled WGS sequence"/>
</dbReference>
<dbReference type="EMBL" id="FXYY01000015">
    <property type="protein sequence ID" value="SMX90001.1"/>
    <property type="molecule type" value="Genomic_DNA"/>
</dbReference>
<keyword evidence="4" id="KW-0547">Nucleotide-binding</keyword>
<evidence type="ECO:0000256" key="7">
    <source>
        <dbReference type="ARBA" id="ARBA00023136"/>
    </source>
</evidence>
<organism evidence="10 11">
    <name type="scientific">Brevibacterium linens ATCC 9172</name>
    <dbReference type="NCBI Taxonomy" id="1255617"/>
    <lineage>
        <taxon>Bacteria</taxon>
        <taxon>Bacillati</taxon>
        <taxon>Actinomycetota</taxon>
        <taxon>Actinomycetes</taxon>
        <taxon>Micrococcales</taxon>
        <taxon>Brevibacteriaceae</taxon>
        <taxon>Brevibacterium</taxon>
    </lineage>
</organism>
<feature type="transmembrane region" description="Helical" evidence="8">
    <location>
        <begin position="156"/>
        <end position="177"/>
    </location>
</feature>
<keyword evidence="5 8" id="KW-1133">Transmembrane helix</keyword>
<evidence type="ECO:0000256" key="3">
    <source>
        <dbReference type="ARBA" id="ARBA00022692"/>
    </source>
</evidence>
<keyword evidence="2" id="KW-1003">Cell membrane</keyword>
<evidence type="ECO:0000259" key="9">
    <source>
        <dbReference type="Pfam" id="PF18967"/>
    </source>
</evidence>
<keyword evidence="6" id="KW-0051">Antiviral defense</keyword>
<evidence type="ECO:0000313" key="11">
    <source>
        <dbReference type="Proteomes" id="UP000234641"/>
    </source>
</evidence>
<evidence type="ECO:0000313" key="10">
    <source>
        <dbReference type="EMBL" id="SMX90001.1"/>
    </source>
</evidence>
<dbReference type="GO" id="GO:0051607">
    <property type="term" value="P:defense response to virus"/>
    <property type="evidence" value="ECO:0007669"/>
    <property type="project" value="UniProtKB-KW"/>
</dbReference>
<evidence type="ECO:0000256" key="6">
    <source>
        <dbReference type="ARBA" id="ARBA00023118"/>
    </source>
</evidence>
<dbReference type="Pfam" id="PF18967">
    <property type="entry name" value="PycTM"/>
    <property type="match status" value="1"/>
</dbReference>
<dbReference type="AlphaFoldDB" id="A0A2H1JRD2"/>
<feature type="transmembrane region" description="Helical" evidence="8">
    <location>
        <begin position="39"/>
        <end position="62"/>
    </location>
</feature>
<proteinExistence type="predicted"/>
<keyword evidence="3 8" id="KW-0812">Transmembrane</keyword>
<dbReference type="RefSeq" id="WP_180956972.1">
    <property type="nucleotide sequence ID" value="NZ_FXYY01000015.1"/>
</dbReference>
<keyword evidence="7 8" id="KW-0472">Membrane</keyword>
<dbReference type="GO" id="GO:0000166">
    <property type="term" value="F:nucleotide binding"/>
    <property type="evidence" value="ECO:0007669"/>
    <property type="project" value="UniProtKB-KW"/>
</dbReference>
<evidence type="ECO:0000256" key="1">
    <source>
        <dbReference type="ARBA" id="ARBA00004236"/>
    </source>
</evidence>
<evidence type="ECO:0000256" key="5">
    <source>
        <dbReference type="ARBA" id="ARBA00022989"/>
    </source>
</evidence>
<comment type="subcellular location">
    <subcellularLocation>
        <location evidence="1">Cell membrane</location>
    </subcellularLocation>
</comment>
<feature type="transmembrane region" description="Helical" evidence="8">
    <location>
        <begin position="74"/>
        <end position="93"/>
    </location>
</feature>
<evidence type="ECO:0000256" key="2">
    <source>
        <dbReference type="ARBA" id="ARBA00022475"/>
    </source>
</evidence>
<accession>A0A2H1JRD2</accession>
<gene>
    <name evidence="10" type="ORF">BLIN9172_02428</name>
</gene>
<name>A0A2H1JRD2_BRELN</name>
<dbReference type="InterPro" id="IPR043760">
    <property type="entry name" value="PycTM_dom"/>
</dbReference>
<sequence>MRRKSDPVSAPDNSKAIDAAWRIHAAQVDWTGKVDAKAAFAFAIESAALATVIGLSATGRMFSEFGNCFLSTLYYAGLFGLLVSIAFAALVVFPRLRGRHTKAESANNFIYFGHARHWDASVLKTALAEVDLLDQLSRQIVVMATIAWTKHRRVQWSVGSAVAAAVLLVICGILVRIH</sequence>